<evidence type="ECO:0000313" key="2">
    <source>
        <dbReference type="EMBL" id="OKH43704.1"/>
    </source>
</evidence>
<dbReference type="AlphaFoldDB" id="A0A1U7IYM5"/>
<protein>
    <submittedName>
        <fullName evidence="2">Transcriptional regulator</fullName>
    </submittedName>
</protein>
<gene>
    <name evidence="2" type="ORF">NIES30_24440</name>
</gene>
<dbReference type="RefSeq" id="WP_073611068.1">
    <property type="nucleotide sequence ID" value="NZ_MRCG01000030.1"/>
</dbReference>
<dbReference type="Proteomes" id="UP000185557">
    <property type="component" value="Unassembled WGS sequence"/>
</dbReference>
<dbReference type="SMART" id="SM00530">
    <property type="entry name" value="HTH_XRE"/>
    <property type="match status" value="1"/>
</dbReference>
<dbReference type="EMBL" id="MRCG01000030">
    <property type="protein sequence ID" value="OKH43704.1"/>
    <property type="molecule type" value="Genomic_DNA"/>
</dbReference>
<dbReference type="PROSITE" id="PS50943">
    <property type="entry name" value="HTH_CROC1"/>
    <property type="match status" value="1"/>
</dbReference>
<dbReference type="CDD" id="cd00093">
    <property type="entry name" value="HTH_XRE"/>
    <property type="match status" value="1"/>
</dbReference>
<dbReference type="OrthoDB" id="465744at2"/>
<dbReference type="Gene3D" id="1.10.260.40">
    <property type="entry name" value="lambda repressor-like DNA-binding domains"/>
    <property type="match status" value="1"/>
</dbReference>
<organism evidence="2 3">
    <name type="scientific">Phormidium tenue NIES-30</name>
    <dbReference type="NCBI Taxonomy" id="549789"/>
    <lineage>
        <taxon>Bacteria</taxon>
        <taxon>Bacillati</taxon>
        <taxon>Cyanobacteriota</taxon>
        <taxon>Cyanophyceae</taxon>
        <taxon>Oscillatoriophycideae</taxon>
        <taxon>Oscillatoriales</taxon>
        <taxon>Oscillatoriaceae</taxon>
        <taxon>Phormidium</taxon>
    </lineage>
</organism>
<sequence>MGKAGQVLRQVLEEFEVSQYSLAAALDIERNSVYRWANEKSDPSGETIVDIVRALKTLHPLAAKAFVERYLGEEVKDL</sequence>
<comment type="caution">
    <text evidence="2">The sequence shown here is derived from an EMBL/GenBank/DDBJ whole genome shotgun (WGS) entry which is preliminary data.</text>
</comment>
<name>A0A1U7IYM5_9CYAN</name>
<keyword evidence="3" id="KW-1185">Reference proteome</keyword>
<dbReference type="STRING" id="549789.NIES30_24440"/>
<dbReference type="Pfam" id="PF01381">
    <property type="entry name" value="HTH_3"/>
    <property type="match status" value="1"/>
</dbReference>
<dbReference type="SUPFAM" id="SSF47413">
    <property type="entry name" value="lambda repressor-like DNA-binding domains"/>
    <property type="match status" value="1"/>
</dbReference>
<evidence type="ECO:0000313" key="3">
    <source>
        <dbReference type="Proteomes" id="UP000185557"/>
    </source>
</evidence>
<dbReference type="GO" id="GO:0003677">
    <property type="term" value="F:DNA binding"/>
    <property type="evidence" value="ECO:0007669"/>
    <property type="project" value="InterPro"/>
</dbReference>
<evidence type="ECO:0000259" key="1">
    <source>
        <dbReference type="PROSITE" id="PS50943"/>
    </source>
</evidence>
<feature type="domain" description="HTH cro/C1-type" evidence="1">
    <location>
        <begin position="8"/>
        <end position="61"/>
    </location>
</feature>
<reference evidence="2 3" key="1">
    <citation type="submission" date="2016-11" db="EMBL/GenBank/DDBJ databases">
        <title>Draft Genome Sequences of Nine Cyanobacterial Strains from Diverse Habitats.</title>
        <authorList>
            <person name="Zhu T."/>
            <person name="Hou S."/>
            <person name="Lu X."/>
            <person name="Hess W.R."/>
        </authorList>
    </citation>
    <scope>NUCLEOTIDE SEQUENCE [LARGE SCALE GENOMIC DNA]</scope>
    <source>
        <strain evidence="2 3">NIES-30</strain>
    </source>
</reference>
<proteinExistence type="predicted"/>
<dbReference type="InterPro" id="IPR010982">
    <property type="entry name" value="Lambda_DNA-bd_dom_sf"/>
</dbReference>
<dbReference type="InterPro" id="IPR001387">
    <property type="entry name" value="Cro/C1-type_HTH"/>
</dbReference>
<accession>A0A1U7IYM5</accession>